<feature type="domain" description="Tyr recombinase" evidence="2">
    <location>
        <begin position="1"/>
        <end position="111"/>
    </location>
</feature>
<sequence length="127" mass="13814">MLEVSGGTLGPAAGPERAGKWVETGHVFTGLSGVRLNLENLKRYLDAYCDEAQIRRIPVHGLRHTLASLALARNRDQADAISKNLGHSKLSTTLYIYRTVHSEERRQAAVNLSDLLPIEKPVGGDAA</sequence>
<proteinExistence type="predicted"/>
<dbReference type="PROSITE" id="PS51898">
    <property type="entry name" value="TYR_RECOMBINASE"/>
    <property type="match status" value="1"/>
</dbReference>
<dbReference type="InterPro" id="IPR002104">
    <property type="entry name" value="Integrase_catalytic"/>
</dbReference>
<organism evidence="3 4">
    <name type="scientific">Deinococcus terrestris</name>
    <dbReference type="NCBI Taxonomy" id="2651870"/>
    <lineage>
        <taxon>Bacteria</taxon>
        <taxon>Thermotogati</taxon>
        <taxon>Deinococcota</taxon>
        <taxon>Deinococci</taxon>
        <taxon>Deinococcales</taxon>
        <taxon>Deinococcaceae</taxon>
        <taxon>Deinococcus</taxon>
    </lineage>
</organism>
<reference evidence="3 4" key="1">
    <citation type="submission" date="2019-10" db="EMBL/GenBank/DDBJ databases">
        <title>Deinococcus sp. isolated from soil.</title>
        <authorList>
            <person name="Li Y."/>
            <person name="Wang J."/>
        </authorList>
    </citation>
    <scope>NUCLEOTIDE SEQUENCE [LARGE SCALE GENOMIC DNA]</scope>
    <source>
        <strain evidence="3 4">SDU3-2</strain>
    </source>
</reference>
<name>A0A7X1TSU7_9DEIO</name>
<dbReference type="InterPro" id="IPR013762">
    <property type="entry name" value="Integrase-like_cat_sf"/>
</dbReference>
<dbReference type="SUPFAM" id="SSF56349">
    <property type="entry name" value="DNA breaking-rejoining enzymes"/>
    <property type="match status" value="1"/>
</dbReference>
<dbReference type="GO" id="GO:0015074">
    <property type="term" value="P:DNA integration"/>
    <property type="evidence" value="ECO:0007669"/>
    <property type="project" value="InterPro"/>
</dbReference>
<evidence type="ECO:0000256" key="1">
    <source>
        <dbReference type="ARBA" id="ARBA00023172"/>
    </source>
</evidence>
<protein>
    <submittedName>
        <fullName evidence="3">Tyrosine-type recombinase/integrase</fullName>
    </submittedName>
</protein>
<evidence type="ECO:0000313" key="3">
    <source>
        <dbReference type="EMBL" id="MPY67824.1"/>
    </source>
</evidence>
<evidence type="ECO:0000259" key="2">
    <source>
        <dbReference type="PROSITE" id="PS51898"/>
    </source>
</evidence>
<keyword evidence="4" id="KW-1185">Reference proteome</keyword>
<dbReference type="Gene3D" id="1.10.443.10">
    <property type="entry name" value="Intergrase catalytic core"/>
    <property type="match status" value="1"/>
</dbReference>
<dbReference type="Proteomes" id="UP000484842">
    <property type="component" value="Unassembled WGS sequence"/>
</dbReference>
<keyword evidence="1" id="KW-0233">DNA recombination</keyword>
<dbReference type="EMBL" id="WBSL01000009">
    <property type="protein sequence ID" value="MPY67824.1"/>
    <property type="molecule type" value="Genomic_DNA"/>
</dbReference>
<dbReference type="Pfam" id="PF00589">
    <property type="entry name" value="Phage_integrase"/>
    <property type="match status" value="1"/>
</dbReference>
<accession>A0A7X1TSU7</accession>
<dbReference type="GO" id="GO:0003677">
    <property type="term" value="F:DNA binding"/>
    <property type="evidence" value="ECO:0007669"/>
    <property type="project" value="InterPro"/>
</dbReference>
<comment type="caution">
    <text evidence="3">The sequence shown here is derived from an EMBL/GenBank/DDBJ whole genome shotgun (WGS) entry which is preliminary data.</text>
</comment>
<evidence type="ECO:0000313" key="4">
    <source>
        <dbReference type="Proteomes" id="UP000484842"/>
    </source>
</evidence>
<gene>
    <name evidence="3" type="ORF">F8S09_14225</name>
</gene>
<dbReference type="GO" id="GO:0006310">
    <property type="term" value="P:DNA recombination"/>
    <property type="evidence" value="ECO:0007669"/>
    <property type="project" value="UniProtKB-KW"/>
</dbReference>
<dbReference type="AlphaFoldDB" id="A0A7X1TSU7"/>
<dbReference type="InterPro" id="IPR011010">
    <property type="entry name" value="DNA_brk_join_enz"/>
</dbReference>